<gene>
    <name evidence="4" type="ORF">RIMI_LOCUS5257055</name>
</gene>
<proteinExistence type="inferred from homology"/>
<name>A0ABN9L4H1_9NEOB</name>
<evidence type="ECO:0000256" key="2">
    <source>
        <dbReference type="SAM" id="MobiDB-lite"/>
    </source>
</evidence>
<dbReference type="InterPro" id="IPR050944">
    <property type="entry name" value="FAM83"/>
</dbReference>
<evidence type="ECO:0000259" key="3">
    <source>
        <dbReference type="Pfam" id="PF07894"/>
    </source>
</evidence>
<dbReference type="InterPro" id="IPR012461">
    <property type="entry name" value="SACK1"/>
</dbReference>
<feature type="region of interest" description="Disordered" evidence="2">
    <location>
        <begin position="197"/>
        <end position="216"/>
    </location>
</feature>
<comment type="caution">
    <text evidence="4">The sequence shown here is derived from an EMBL/GenBank/DDBJ whole genome shotgun (WGS) entry which is preliminary data.</text>
</comment>
<dbReference type="SUPFAM" id="SSF56024">
    <property type="entry name" value="Phospholipase D/nuclease"/>
    <property type="match status" value="1"/>
</dbReference>
<dbReference type="EMBL" id="CAUEEQ010008883">
    <property type="protein sequence ID" value="CAJ0932818.1"/>
    <property type="molecule type" value="Genomic_DNA"/>
</dbReference>
<feature type="domain" description="Scaffolding anchor of CK1" evidence="3">
    <location>
        <begin position="16"/>
        <end position="149"/>
    </location>
</feature>
<protein>
    <recommendedName>
        <fullName evidence="3">Scaffolding anchor of CK1 domain-containing protein</fullName>
    </recommendedName>
</protein>
<evidence type="ECO:0000313" key="5">
    <source>
        <dbReference type="Proteomes" id="UP001176940"/>
    </source>
</evidence>
<dbReference type="Proteomes" id="UP001176940">
    <property type="component" value="Unassembled WGS sequence"/>
</dbReference>
<dbReference type="Pfam" id="PF07894">
    <property type="entry name" value="SACK1"/>
    <property type="match status" value="1"/>
</dbReference>
<accession>A0ABN9L4H1</accession>
<dbReference type="PANTHER" id="PTHR16181">
    <property type="entry name" value="PROTEIN FAM83A-RELATED"/>
    <property type="match status" value="1"/>
</dbReference>
<dbReference type="PANTHER" id="PTHR16181:SF29">
    <property type="entry name" value="PROTEIN FAM83A-RELATED"/>
    <property type="match status" value="1"/>
</dbReference>
<evidence type="ECO:0000313" key="4">
    <source>
        <dbReference type="EMBL" id="CAJ0932818.1"/>
    </source>
</evidence>
<evidence type="ECO:0000256" key="1">
    <source>
        <dbReference type="ARBA" id="ARBA00006937"/>
    </source>
</evidence>
<keyword evidence="5" id="KW-1185">Reference proteome</keyword>
<sequence>MSGTSAGSVYELPLVDVIAIVMDYFTDREVFQDVLDAADKRRVPVYMILGESGFKHFLEMCEFMQLSGYMLRNLRVRYVTGVGFYVTPGKIRGSISHKYMMVDGDKVAFGSFRLTWSSLRVDRSIMTLLSGQYAEPFDVEFCELYAISEEVNLYKELGLPDTRPSPMLGARQRSSTIARKLINPKYSLVVGRSPAPGEMLRFGTPNPPDKEESEGDKRMEKFLEELITIEQDIPENCGFKKSSKGGCHAKWTAWQNFRRQSDK</sequence>
<comment type="similarity">
    <text evidence="1">Belongs to the FAM83 family.</text>
</comment>
<reference evidence="4" key="1">
    <citation type="submission" date="2023-07" db="EMBL/GenBank/DDBJ databases">
        <authorList>
            <person name="Stuckert A."/>
        </authorList>
    </citation>
    <scope>NUCLEOTIDE SEQUENCE</scope>
</reference>
<organism evidence="4 5">
    <name type="scientific">Ranitomeya imitator</name>
    <name type="common">mimic poison frog</name>
    <dbReference type="NCBI Taxonomy" id="111125"/>
    <lineage>
        <taxon>Eukaryota</taxon>
        <taxon>Metazoa</taxon>
        <taxon>Chordata</taxon>
        <taxon>Craniata</taxon>
        <taxon>Vertebrata</taxon>
        <taxon>Euteleostomi</taxon>
        <taxon>Amphibia</taxon>
        <taxon>Batrachia</taxon>
        <taxon>Anura</taxon>
        <taxon>Neobatrachia</taxon>
        <taxon>Hyloidea</taxon>
        <taxon>Dendrobatidae</taxon>
        <taxon>Dendrobatinae</taxon>
        <taxon>Ranitomeya</taxon>
    </lineage>
</organism>
<dbReference type="Gene3D" id="3.30.870.10">
    <property type="entry name" value="Endonuclease Chain A"/>
    <property type="match status" value="1"/>
</dbReference>